<evidence type="ECO:0000256" key="6">
    <source>
        <dbReference type="ARBA" id="ARBA00022692"/>
    </source>
</evidence>
<evidence type="ECO:0000256" key="11">
    <source>
        <dbReference type="SAM" id="Phobius"/>
    </source>
</evidence>
<dbReference type="PROSITE" id="PS00409">
    <property type="entry name" value="PROKAR_NTER_METHYL"/>
    <property type="match status" value="1"/>
</dbReference>
<dbReference type="GO" id="GO:0005886">
    <property type="term" value="C:plasma membrane"/>
    <property type="evidence" value="ECO:0007669"/>
    <property type="project" value="UniProtKB-SubCell"/>
</dbReference>
<evidence type="ECO:0000259" key="12">
    <source>
        <dbReference type="Pfam" id="PF12019"/>
    </source>
</evidence>
<dbReference type="EMBL" id="FOYV01000001">
    <property type="protein sequence ID" value="SFR38827.1"/>
    <property type="molecule type" value="Genomic_DNA"/>
</dbReference>
<dbReference type="InterPro" id="IPR045584">
    <property type="entry name" value="Pilin-like"/>
</dbReference>
<comment type="subcellular location">
    <subcellularLocation>
        <location evidence="1">Cell inner membrane</location>
        <topology evidence="1">Single-pass membrane protein</topology>
    </subcellularLocation>
</comment>
<dbReference type="Proteomes" id="UP000199290">
    <property type="component" value="Unassembled WGS sequence"/>
</dbReference>
<keyword evidence="7 11" id="KW-1133">Transmembrane helix</keyword>
<accession>A0A1I6G9S7</accession>
<proteinExistence type="inferred from homology"/>
<gene>
    <name evidence="13" type="ORF">SAMN04488073_0264</name>
</gene>
<dbReference type="AlphaFoldDB" id="A0A1I6G9S7"/>
<feature type="transmembrane region" description="Helical" evidence="11">
    <location>
        <begin position="12"/>
        <end position="34"/>
    </location>
</feature>
<keyword evidence="5" id="KW-0997">Cell inner membrane</keyword>
<dbReference type="InterPro" id="IPR022346">
    <property type="entry name" value="T2SS_GspH"/>
</dbReference>
<keyword evidence="14" id="KW-1185">Reference proteome</keyword>
<evidence type="ECO:0000256" key="2">
    <source>
        <dbReference type="ARBA" id="ARBA00021549"/>
    </source>
</evidence>
<evidence type="ECO:0000256" key="4">
    <source>
        <dbReference type="ARBA" id="ARBA00022481"/>
    </source>
</evidence>
<evidence type="ECO:0000256" key="1">
    <source>
        <dbReference type="ARBA" id="ARBA00004377"/>
    </source>
</evidence>
<dbReference type="RefSeq" id="WP_091990657.1">
    <property type="nucleotide sequence ID" value="NZ_FOYV01000001.1"/>
</dbReference>
<keyword evidence="6 11" id="KW-0812">Transmembrane</keyword>
<reference evidence="14" key="1">
    <citation type="submission" date="2016-10" db="EMBL/GenBank/DDBJ databases">
        <authorList>
            <person name="Varghese N."/>
            <person name="Submissions S."/>
        </authorList>
    </citation>
    <scope>NUCLEOTIDE SEQUENCE [LARGE SCALE GENOMIC DNA]</scope>
    <source>
        <strain evidence="14">CGMCC 1.6294</strain>
    </source>
</reference>
<evidence type="ECO:0000256" key="9">
    <source>
        <dbReference type="ARBA" id="ARBA00025772"/>
    </source>
</evidence>
<evidence type="ECO:0000256" key="5">
    <source>
        <dbReference type="ARBA" id="ARBA00022519"/>
    </source>
</evidence>
<organism evidence="13 14">
    <name type="scientific">Marinobacter gudaonensis</name>
    <dbReference type="NCBI Taxonomy" id="375760"/>
    <lineage>
        <taxon>Bacteria</taxon>
        <taxon>Pseudomonadati</taxon>
        <taxon>Pseudomonadota</taxon>
        <taxon>Gammaproteobacteria</taxon>
        <taxon>Pseudomonadales</taxon>
        <taxon>Marinobacteraceae</taxon>
        <taxon>Marinobacter</taxon>
    </lineage>
</organism>
<dbReference type="PRINTS" id="PR00885">
    <property type="entry name" value="BCTERIALGSPH"/>
</dbReference>
<sequence>MLARARQTGFTLIEILVVLVVIGLLAALAVFTMAGSSQQRELENEVRELFLLMQTASEQAVLNNQELGLRLEEGEYQFVAFEDQTGDWKASGERMFRARDLPEWVTVTEFIENDAPRLASAEDRLRPDVVFFSSGETTPFELEFTLGSSAETTHVLASDGVSPMEWRKPGDDGGDA</sequence>
<evidence type="ECO:0000313" key="14">
    <source>
        <dbReference type="Proteomes" id="UP000199290"/>
    </source>
</evidence>
<feature type="domain" description="General secretion pathway GspH" evidence="12">
    <location>
        <begin position="46"/>
        <end position="158"/>
    </location>
</feature>
<evidence type="ECO:0000256" key="8">
    <source>
        <dbReference type="ARBA" id="ARBA00023136"/>
    </source>
</evidence>
<protein>
    <recommendedName>
        <fullName evidence="2">Type II secretion system protein H</fullName>
    </recommendedName>
    <alternativeName>
        <fullName evidence="10">General secretion pathway protein H</fullName>
    </alternativeName>
</protein>
<dbReference type="InterPro" id="IPR002416">
    <property type="entry name" value="T2SS_protein-GspH"/>
</dbReference>
<dbReference type="NCBIfam" id="TIGR02532">
    <property type="entry name" value="IV_pilin_GFxxxE"/>
    <property type="match status" value="1"/>
</dbReference>
<evidence type="ECO:0000256" key="3">
    <source>
        <dbReference type="ARBA" id="ARBA00022475"/>
    </source>
</evidence>
<dbReference type="NCBIfam" id="TIGR01708">
    <property type="entry name" value="typeII_sec_gspH"/>
    <property type="match status" value="1"/>
</dbReference>
<dbReference type="Pfam" id="PF07963">
    <property type="entry name" value="N_methyl"/>
    <property type="match status" value="1"/>
</dbReference>
<dbReference type="GO" id="GO:0015628">
    <property type="term" value="P:protein secretion by the type II secretion system"/>
    <property type="evidence" value="ECO:0007669"/>
    <property type="project" value="InterPro"/>
</dbReference>
<keyword evidence="8 11" id="KW-0472">Membrane</keyword>
<keyword evidence="3" id="KW-1003">Cell membrane</keyword>
<dbReference type="InterPro" id="IPR049875">
    <property type="entry name" value="TypeII_GspH"/>
</dbReference>
<dbReference type="Pfam" id="PF12019">
    <property type="entry name" value="GspH"/>
    <property type="match status" value="1"/>
</dbReference>
<dbReference type="Gene3D" id="3.55.40.10">
    <property type="entry name" value="minor pseudopilin epsh domain"/>
    <property type="match status" value="1"/>
</dbReference>
<evidence type="ECO:0000256" key="10">
    <source>
        <dbReference type="ARBA" id="ARBA00030775"/>
    </source>
</evidence>
<evidence type="ECO:0000256" key="7">
    <source>
        <dbReference type="ARBA" id="ARBA00022989"/>
    </source>
</evidence>
<dbReference type="OrthoDB" id="5730913at2"/>
<dbReference type="InterPro" id="IPR012902">
    <property type="entry name" value="N_methyl_site"/>
</dbReference>
<dbReference type="GO" id="GO:0015627">
    <property type="term" value="C:type II protein secretion system complex"/>
    <property type="evidence" value="ECO:0007669"/>
    <property type="project" value="InterPro"/>
</dbReference>
<comment type="similarity">
    <text evidence="9">Belongs to the GSP H family.</text>
</comment>
<dbReference type="SUPFAM" id="SSF54523">
    <property type="entry name" value="Pili subunits"/>
    <property type="match status" value="1"/>
</dbReference>
<keyword evidence="4" id="KW-0488">Methylation</keyword>
<name>A0A1I6G9S7_9GAMM</name>
<dbReference type="STRING" id="375760.SAMN04488073_0264"/>
<evidence type="ECO:0000313" key="13">
    <source>
        <dbReference type="EMBL" id="SFR38827.1"/>
    </source>
</evidence>